<dbReference type="InterPro" id="IPR009400">
    <property type="entry name" value="TFIIH_TTDA/Tfb5"/>
</dbReference>
<sequence length="66" mass="7790">MVKAIRGVLLHCDPSVKEIIIRLNREHNFIILDINMTTLFVDKEYLNKIEEETEAMLNHIVKKNLE</sequence>
<organism evidence="9 10">
    <name type="scientific">Nematocida displodere</name>
    <dbReference type="NCBI Taxonomy" id="1805483"/>
    <lineage>
        <taxon>Eukaryota</taxon>
        <taxon>Fungi</taxon>
        <taxon>Fungi incertae sedis</taxon>
        <taxon>Microsporidia</taxon>
        <taxon>Nematocida</taxon>
    </lineage>
</organism>
<evidence type="ECO:0000256" key="7">
    <source>
        <dbReference type="ARBA" id="ARBA00023242"/>
    </source>
</evidence>
<keyword evidence="5 8" id="KW-0804">Transcription</keyword>
<dbReference type="GO" id="GO:0006367">
    <property type="term" value="P:transcription initiation at RNA polymerase II promoter"/>
    <property type="evidence" value="ECO:0007669"/>
    <property type="project" value="UniProtKB-UniRule"/>
</dbReference>
<keyword evidence="7 8" id="KW-0539">Nucleus</keyword>
<name>A0A177EIZ2_9MICR</name>
<dbReference type="GO" id="GO:0006294">
    <property type="term" value="P:nucleotide-excision repair, preincision complex assembly"/>
    <property type="evidence" value="ECO:0007669"/>
    <property type="project" value="TreeGrafter"/>
</dbReference>
<evidence type="ECO:0000256" key="5">
    <source>
        <dbReference type="ARBA" id="ARBA00023163"/>
    </source>
</evidence>
<reference evidence="9 10" key="1">
    <citation type="submission" date="2016-02" db="EMBL/GenBank/DDBJ databases">
        <title>Discovery of a natural microsporidian pathogen with a broad tissue tropism in Caenorhabditis elegans.</title>
        <authorList>
            <person name="Luallen R.J."/>
            <person name="Reinke A.W."/>
            <person name="Tong L."/>
            <person name="Botts M.R."/>
            <person name="Felix M.-A."/>
            <person name="Troemel E.R."/>
        </authorList>
    </citation>
    <scope>NUCLEOTIDE SEQUENCE [LARGE SCALE GENOMIC DNA]</scope>
    <source>
        <strain evidence="9 10">JUm2807</strain>
    </source>
</reference>
<dbReference type="RefSeq" id="XP_067545508.1">
    <property type="nucleotide sequence ID" value="XM_067687800.1"/>
</dbReference>
<evidence type="ECO:0000256" key="1">
    <source>
        <dbReference type="ARBA" id="ARBA00004123"/>
    </source>
</evidence>
<evidence type="ECO:0000256" key="4">
    <source>
        <dbReference type="ARBA" id="ARBA00023015"/>
    </source>
</evidence>
<protein>
    <recommendedName>
        <fullName evidence="8">General transcription and DNA repair factor IIH subunit TFB5</fullName>
    </recommendedName>
</protein>
<evidence type="ECO:0000256" key="8">
    <source>
        <dbReference type="RuleBase" id="RU368032"/>
    </source>
</evidence>
<dbReference type="PANTHER" id="PTHR28580:SF1">
    <property type="entry name" value="GENERAL TRANSCRIPTION FACTOR IIH SUBUNIT 5"/>
    <property type="match status" value="1"/>
</dbReference>
<dbReference type="Gene3D" id="3.30.70.1220">
    <property type="entry name" value="TFB5-like"/>
    <property type="match status" value="1"/>
</dbReference>
<comment type="subcellular location">
    <subcellularLocation>
        <location evidence="1 8">Nucleus</location>
    </subcellularLocation>
</comment>
<dbReference type="EMBL" id="LTDL01000014">
    <property type="protein sequence ID" value="OAG31907.1"/>
    <property type="molecule type" value="Genomic_DNA"/>
</dbReference>
<evidence type="ECO:0000313" key="9">
    <source>
        <dbReference type="EMBL" id="OAG31907.1"/>
    </source>
</evidence>
<gene>
    <name evidence="9" type="ORF">NEDG_00382</name>
</gene>
<proteinExistence type="inferred from homology"/>
<comment type="caution">
    <text evidence="9">The sequence shown here is derived from an EMBL/GenBank/DDBJ whole genome shotgun (WGS) entry which is preliminary data.</text>
</comment>
<accession>A0A177EIZ2</accession>
<dbReference type="GeneID" id="93646732"/>
<dbReference type="SMART" id="SM01395">
    <property type="entry name" value="Tbf5"/>
    <property type="match status" value="1"/>
</dbReference>
<comment type="similarity">
    <text evidence="2 8">Belongs to the TFB5 family.</text>
</comment>
<dbReference type="GO" id="GO:0000439">
    <property type="term" value="C:transcription factor TFIIH core complex"/>
    <property type="evidence" value="ECO:0007669"/>
    <property type="project" value="UniProtKB-UniRule"/>
</dbReference>
<dbReference type="InterPro" id="IPR035935">
    <property type="entry name" value="TFB5-like_sf"/>
</dbReference>
<keyword evidence="3 8" id="KW-0227">DNA damage</keyword>
<dbReference type="STRING" id="1805483.A0A177EIZ2"/>
<dbReference type="Proteomes" id="UP000185944">
    <property type="component" value="Unassembled WGS sequence"/>
</dbReference>
<dbReference type="OrthoDB" id="354at2759"/>
<dbReference type="SUPFAM" id="SSF142897">
    <property type="entry name" value="TFB5-like"/>
    <property type="match status" value="1"/>
</dbReference>
<evidence type="ECO:0000256" key="2">
    <source>
        <dbReference type="ARBA" id="ARBA00007470"/>
    </source>
</evidence>
<dbReference type="GO" id="GO:0005675">
    <property type="term" value="C:transcription factor TFIIH holo complex"/>
    <property type="evidence" value="ECO:0007669"/>
    <property type="project" value="TreeGrafter"/>
</dbReference>
<dbReference type="PANTHER" id="PTHR28580">
    <property type="entry name" value="GENERAL TRANSCRIPTION FACTOR IIH SUBUNIT 5"/>
    <property type="match status" value="1"/>
</dbReference>
<comment type="subunit">
    <text evidence="8">Component of the 7-subunit TFIIH core complex.</text>
</comment>
<keyword evidence="6 8" id="KW-0234">DNA repair</keyword>
<dbReference type="AlphaFoldDB" id="A0A177EIZ2"/>
<comment type="function">
    <text evidence="8">In NER, TFIIH acts by opening DNA around the lesion to allow the excision of the damaged oligonucleotide and its replacement by a new DNA fragment. In transcription, TFIIH has an essential role in transcription initiation. When the pre-initiation complex (PIC) has been established, TFIIH is required for promoter opening and promoter escape.</text>
</comment>
<evidence type="ECO:0000256" key="3">
    <source>
        <dbReference type="ARBA" id="ARBA00022763"/>
    </source>
</evidence>
<dbReference type="VEuPathDB" id="MicrosporidiaDB:NEDG_00382"/>
<evidence type="ECO:0000313" key="10">
    <source>
        <dbReference type="Proteomes" id="UP000185944"/>
    </source>
</evidence>
<keyword evidence="10" id="KW-1185">Reference proteome</keyword>
<dbReference type="Pfam" id="PF06331">
    <property type="entry name" value="Tfb5"/>
    <property type="match status" value="1"/>
</dbReference>
<evidence type="ECO:0000256" key="6">
    <source>
        <dbReference type="ARBA" id="ARBA00023204"/>
    </source>
</evidence>
<keyword evidence="4 8" id="KW-0805">Transcription regulation</keyword>